<dbReference type="InterPro" id="IPR003313">
    <property type="entry name" value="AraC-bd"/>
</dbReference>
<evidence type="ECO:0000256" key="2">
    <source>
        <dbReference type="ARBA" id="ARBA00023125"/>
    </source>
</evidence>
<dbReference type="PANTHER" id="PTHR43280:SF30">
    <property type="entry name" value="MMSAB OPERON REGULATORY PROTEIN"/>
    <property type="match status" value="1"/>
</dbReference>
<dbReference type="InterPro" id="IPR009057">
    <property type="entry name" value="Homeodomain-like_sf"/>
</dbReference>
<evidence type="ECO:0000313" key="6">
    <source>
        <dbReference type="Proteomes" id="UP000886749"/>
    </source>
</evidence>
<dbReference type="Proteomes" id="UP000886749">
    <property type="component" value="Unassembled WGS sequence"/>
</dbReference>
<dbReference type="GO" id="GO:0043565">
    <property type="term" value="F:sequence-specific DNA binding"/>
    <property type="evidence" value="ECO:0007669"/>
    <property type="project" value="InterPro"/>
</dbReference>
<feature type="domain" description="HTH araC/xylS-type" evidence="4">
    <location>
        <begin position="175"/>
        <end position="273"/>
    </location>
</feature>
<evidence type="ECO:0000259" key="4">
    <source>
        <dbReference type="PROSITE" id="PS01124"/>
    </source>
</evidence>
<proteinExistence type="predicted"/>
<dbReference type="InterPro" id="IPR037923">
    <property type="entry name" value="HTH-like"/>
</dbReference>
<dbReference type="SUPFAM" id="SSF46689">
    <property type="entry name" value="Homeodomain-like"/>
    <property type="match status" value="2"/>
</dbReference>
<dbReference type="InterPro" id="IPR018060">
    <property type="entry name" value="HTH_AraC"/>
</dbReference>
<dbReference type="PROSITE" id="PS00041">
    <property type="entry name" value="HTH_ARAC_FAMILY_1"/>
    <property type="match status" value="1"/>
</dbReference>
<protein>
    <submittedName>
        <fullName evidence="5">AraC family transcriptional regulator</fullName>
    </submittedName>
</protein>
<dbReference type="CDD" id="cd06986">
    <property type="entry name" value="cupin_MmsR-like_N"/>
    <property type="match status" value="1"/>
</dbReference>
<dbReference type="EMBL" id="DVGY01000158">
    <property type="protein sequence ID" value="HIR41553.1"/>
    <property type="molecule type" value="Genomic_DNA"/>
</dbReference>
<dbReference type="GO" id="GO:0003700">
    <property type="term" value="F:DNA-binding transcription factor activity"/>
    <property type="evidence" value="ECO:0007669"/>
    <property type="project" value="InterPro"/>
</dbReference>
<gene>
    <name evidence="5" type="ORF">IAB36_06985</name>
</gene>
<dbReference type="Pfam" id="PF02311">
    <property type="entry name" value="AraC_binding"/>
    <property type="match status" value="1"/>
</dbReference>
<reference evidence="5" key="1">
    <citation type="submission" date="2020-10" db="EMBL/GenBank/DDBJ databases">
        <authorList>
            <person name="Gilroy R."/>
        </authorList>
    </citation>
    <scope>NUCLEOTIDE SEQUENCE</scope>
    <source>
        <strain evidence="5">CHK184-25365</strain>
    </source>
</reference>
<dbReference type="PROSITE" id="PS01124">
    <property type="entry name" value="HTH_ARAC_FAMILY_2"/>
    <property type="match status" value="1"/>
</dbReference>
<sequence>MENTEYLPLLEKKSDDFYLCYAGRSRCLPLHNYGPAVRPTWILHYILEGEGTFWLEDRPYRLSATQGFVVPPNLTHRYQADQLHPWSYVWIAFDGVYAAEYLQRLGLSRKNPTFSCEHNLALRSIVEQMLQHNCAGFTHELFLQGLLYQFFGVLAQSLPATCPTRGNGKRVDYVAKAMEFIRHNYSQGILIADVAEYVGINRSYLFTLFQEHLHQSPQEYLTNFKIHRACELLRTTQYSLQNIAHSCGYKDAVVFSKAFKQVKGIAPGQYRKQCINAGLKK</sequence>
<dbReference type="InterPro" id="IPR020449">
    <property type="entry name" value="Tscrpt_reg_AraC-type_HTH"/>
</dbReference>
<dbReference type="Gene3D" id="1.10.10.60">
    <property type="entry name" value="Homeodomain-like"/>
    <property type="match status" value="2"/>
</dbReference>
<evidence type="ECO:0000256" key="3">
    <source>
        <dbReference type="ARBA" id="ARBA00023163"/>
    </source>
</evidence>
<dbReference type="InterPro" id="IPR018062">
    <property type="entry name" value="HTH_AraC-typ_CS"/>
</dbReference>
<reference evidence="5" key="2">
    <citation type="journal article" date="2021" name="PeerJ">
        <title>Extensive microbial diversity within the chicken gut microbiome revealed by metagenomics and culture.</title>
        <authorList>
            <person name="Gilroy R."/>
            <person name="Ravi A."/>
            <person name="Getino M."/>
            <person name="Pursley I."/>
            <person name="Horton D.L."/>
            <person name="Alikhan N.F."/>
            <person name="Baker D."/>
            <person name="Gharbi K."/>
            <person name="Hall N."/>
            <person name="Watson M."/>
            <person name="Adriaenssens E.M."/>
            <person name="Foster-Nyarko E."/>
            <person name="Jarju S."/>
            <person name="Secka A."/>
            <person name="Antonio M."/>
            <person name="Oren A."/>
            <person name="Chaudhuri R.R."/>
            <person name="La Ragione R."/>
            <person name="Hildebrand F."/>
            <person name="Pallen M.J."/>
        </authorList>
    </citation>
    <scope>NUCLEOTIDE SEQUENCE</scope>
    <source>
        <strain evidence="5">CHK184-25365</strain>
    </source>
</reference>
<evidence type="ECO:0000313" key="5">
    <source>
        <dbReference type="EMBL" id="HIR41553.1"/>
    </source>
</evidence>
<dbReference type="PANTHER" id="PTHR43280">
    <property type="entry name" value="ARAC-FAMILY TRANSCRIPTIONAL REGULATOR"/>
    <property type="match status" value="1"/>
</dbReference>
<dbReference type="Gene3D" id="2.60.120.280">
    <property type="entry name" value="Regulatory protein AraC"/>
    <property type="match status" value="1"/>
</dbReference>
<organism evidence="5 6">
    <name type="scientific">Candidatus Egerieicola pullicola</name>
    <dbReference type="NCBI Taxonomy" id="2840775"/>
    <lineage>
        <taxon>Bacteria</taxon>
        <taxon>Bacillati</taxon>
        <taxon>Bacillota</taxon>
        <taxon>Clostridia</taxon>
        <taxon>Eubacteriales</taxon>
        <taxon>Oscillospiraceae</taxon>
        <taxon>Oscillospiraceae incertae sedis</taxon>
        <taxon>Candidatus Egerieicola</taxon>
    </lineage>
</organism>
<dbReference type="SMART" id="SM00342">
    <property type="entry name" value="HTH_ARAC"/>
    <property type="match status" value="1"/>
</dbReference>
<keyword evidence="1" id="KW-0805">Transcription regulation</keyword>
<dbReference type="AlphaFoldDB" id="A0A9D1DD62"/>
<dbReference type="PRINTS" id="PR00032">
    <property type="entry name" value="HTHARAC"/>
</dbReference>
<comment type="caution">
    <text evidence="5">The sequence shown here is derived from an EMBL/GenBank/DDBJ whole genome shotgun (WGS) entry which is preliminary data.</text>
</comment>
<dbReference type="Pfam" id="PF12833">
    <property type="entry name" value="HTH_18"/>
    <property type="match status" value="1"/>
</dbReference>
<dbReference type="SUPFAM" id="SSF51215">
    <property type="entry name" value="Regulatory protein AraC"/>
    <property type="match status" value="1"/>
</dbReference>
<keyword evidence="3" id="KW-0804">Transcription</keyword>
<keyword evidence="2" id="KW-0238">DNA-binding</keyword>
<evidence type="ECO:0000256" key="1">
    <source>
        <dbReference type="ARBA" id="ARBA00023015"/>
    </source>
</evidence>
<name>A0A9D1DD62_9FIRM</name>
<accession>A0A9D1DD62</accession>